<evidence type="ECO:0000256" key="3">
    <source>
        <dbReference type="ARBA" id="ARBA00022741"/>
    </source>
</evidence>
<dbReference type="SUPFAM" id="SSF52540">
    <property type="entry name" value="P-loop containing nucleoside triphosphate hydrolases"/>
    <property type="match status" value="1"/>
</dbReference>
<evidence type="ECO:0000256" key="2">
    <source>
        <dbReference type="ARBA" id="ARBA00022598"/>
    </source>
</evidence>
<dbReference type="HAMAP" id="MF_00027">
    <property type="entry name" value="CobB_CbiA"/>
    <property type="match status" value="1"/>
</dbReference>
<evidence type="ECO:0000256" key="4">
    <source>
        <dbReference type="ARBA" id="ARBA00022840"/>
    </source>
</evidence>
<dbReference type="CDD" id="cd03130">
    <property type="entry name" value="GATase1_CobB"/>
    <property type="match status" value="1"/>
</dbReference>
<keyword evidence="7" id="KW-0169">Cobalamin biosynthesis</keyword>
<evidence type="ECO:0000256" key="6">
    <source>
        <dbReference type="ARBA" id="ARBA00022962"/>
    </source>
</evidence>
<reference evidence="10 11" key="1">
    <citation type="submission" date="2023-01" db="EMBL/GenBank/DDBJ databases">
        <title>Novel diversity within Roseofilum (Cyanobacteria; Desertifilaceae) from marine benthic mats with descriptions of four novel species.</title>
        <authorList>
            <person name="Wang Y."/>
            <person name="Berthold D.E."/>
            <person name="Hu J."/>
            <person name="Lefler F.W."/>
            <person name="Laughinghouse H.D. IV."/>
        </authorList>
    </citation>
    <scope>NUCLEOTIDE SEQUENCE [LARGE SCALE GENOMIC DNA]</scope>
    <source>
        <strain evidence="10 11">BLCC-M91</strain>
    </source>
</reference>
<keyword evidence="5 7" id="KW-0460">Magnesium</keyword>
<evidence type="ECO:0000313" key="11">
    <source>
        <dbReference type="Proteomes" id="UP001231370"/>
    </source>
</evidence>
<feature type="domain" description="CobQ/CobB/MinD/ParA nucleotide binding" evidence="8">
    <location>
        <begin position="3"/>
        <end position="193"/>
    </location>
</feature>
<dbReference type="Gene3D" id="3.40.50.880">
    <property type="match status" value="1"/>
</dbReference>
<keyword evidence="6 7" id="KW-0315">Glutamine amidotransferase</keyword>
<proteinExistence type="inferred from homology"/>
<comment type="similarity">
    <text evidence="7">Belongs to the CobB/CbiA family.</text>
</comment>
<dbReference type="Pfam" id="PF07685">
    <property type="entry name" value="GATase_3"/>
    <property type="match status" value="1"/>
</dbReference>
<feature type="site" description="Increases nucleophilicity of active site Cys" evidence="7">
    <location>
        <position position="445"/>
    </location>
</feature>
<dbReference type="InterPro" id="IPR029062">
    <property type="entry name" value="Class_I_gatase-like"/>
</dbReference>
<dbReference type="EMBL" id="JAQPOK010000089">
    <property type="protein sequence ID" value="MDJ1179624.1"/>
    <property type="molecule type" value="Genomic_DNA"/>
</dbReference>
<dbReference type="InterPro" id="IPR011698">
    <property type="entry name" value="GATase_3"/>
</dbReference>
<keyword evidence="3 7" id="KW-0547">Nucleotide-binding</keyword>
<gene>
    <name evidence="7" type="primary">cbiA</name>
    <name evidence="10" type="ORF">PJF56_12190</name>
</gene>
<comment type="function">
    <text evidence="7">Catalyzes the ATP-dependent amidation of the two carboxylate groups at positions a and c of cobyrinate, using either L-glutamine or ammonia as the nitrogen source.</text>
</comment>
<comment type="domain">
    <text evidence="7">Comprises of two domains. The C-terminal domain contains the binding site for glutamine and catalyzes the hydrolysis of this substrate to glutamate and ammonia. The N-terminal domain is anticipated to bind ATP and cobyrinate and catalyzes the ultimate synthesis of the diamide product. The ammonia produced via the glutaminase domain is probably translocated to the adjacent domain via a molecular tunnel, where it reacts with an activated intermediate.</text>
</comment>
<sequence length="470" mass="52038">MGLIIAGDRSGVGKTTITLALLASLREQGVSVQSFKVGPDYIDPMFHTYITGRSCRNLDPVLTSPEWVQTCYSHHQQTADCAVVEGVMGLFDGLPYNCHPDDRFFGSTAHVAKLLNLPVMLVLDCGRMSNSVAAIAHGFKTFDPSIPLAGIVLNRVGSDRHQEYLEAALEPLNLPILGVFPRQTQITIPDRHLGLIPTAELPQLNQILDRLAHLGKHHFNWQTLQQFLKVPLSKGDLGGSHKIPPSPNHKPKVRLAIAQDPAFSFYYADNLDILENLGVELVPWSPIGDRTLPPKIDGLYFGGGFPEMFAEQLTENQAARRAIYHAILAGLPTYAECGGLMVLCQSLTTFAGKTWEMVGILPSHVTMEKKLTLGYRQGTVLHDSPLVVAGTTLQGHEFHRSQLTPPFPTGEGAALPLFQLKGYDRHRLPVSEGWQIYNLHASYLHLHWGDRPDIPRRFVQKMLAIREGIR</sequence>
<evidence type="ECO:0000256" key="5">
    <source>
        <dbReference type="ARBA" id="ARBA00022842"/>
    </source>
</evidence>
<organism evidence="10 11">
    <name type="scientific">Roseofilum halophilum BLCC-M91</name>
    <dbReference type="NCBI Taxonomy" id="3022259"/>
    <lineage>
        <taxon>Bacteria</taxon>
        <taxon>Bacillati</taxon>
        <taxon>Cyanobacteriota</taxon>
        <taxon>Cyanophyceae</taxon>
        <taxon>Desertifilales</taxon>
        <taxon>Desertifilaceae</taxon>
        <taxon>Roseofilum</taxon>
        <taxon>Roseofilum halophilum</taxon>
    </lineage>
</organism>
<dbReference type="InterPro" id="IPR004484">
    <property type="entry name" value="CbiA/CobB_synth"/>
</dbReference>
<name>A0ABT7BKB3_9CYAN</name>
<comment type="caution">
    <text evidence="10">The sequence shown here is derived from an EMBL/GenBank/DDBJ whole genome shotgun (WGS) entry which is preliminary data.</text>
</comment>
<dbReference type="PROSITE" id="PS51274">
    <property type="entry name" value="GATASE_COBBQ"/>
    <property type="match status" value="1"/>
</dbReference>
<evidence type="ECO:0000259" key="9">
    <source>
        <dbReference type="Pfam" id="PF07685"/>
    </source>
</evidence>
<evidence type="ECO:0000259" key="8">
    <source>
        <dbReference type="Pfam" id="PF01656"/>
    </source>
</evidence>
<evidence type="ECO:0000256" key="7">
    <source>
        <dbReference type="HAMAP-Rule" id="MF_00027"/>
    </source>
</evidence>
<dbReference type="NCBIfam" id="NF002204">
    <property type="entry name" value="PRK01077.1"/>
    <property type="match status" value="1"/>
</dbReference>
<comment type="catalytic activity">
    <reaction evidence="7">
        <text>cob(II)yrinate + 2 L-glutamine + 2 ATP + 2 H2O = cob(II)yrinate a,c diamide + 2 L-glutamate + 2 ADP + 2 phosphate + 2 H(+)</text>
        <dbReference type="Rhea" id="RHEA:26289"/>
        <dbReference type="ChEBI" id="CHEBI:15377"/>
        <dbReference type="ChEBI" id="CHEBI:15378"/>
        <dbReference type="ChEBI" id="CHEBI:29985"/>
        <dbReference type="ChEBI" id="CHEBI:30616"/>
        <dbReference type="ChEBI" id="CHEBI:43474"/>
        <dbReference type="ChEBI" id="CHEBI:58359"/>
        <dbReference type="ChEBI" id="CHEBI:58537"/>
        <dbReference type="ChEBI" id="CHEBI:58894"/>
        <dbReference type="ChEBI" id="CHEBI:456216"/>
        <dbReference type="EC" id="6.3.5.11"/>
    </reaction>
</comment>
<dbReference type="EC" id="6.3.5.11" evidence="7"/>
<accession>A0ABT7BKB3</accession>
<feature type="active site" description="Nucleophile" evidence="7">
    <location>
        <position position="337"/>
    </location>
</feature>
<dbReference type="Proteomes" id="UP001231370">
    <property type="component" value="Unassembled WGS sequence"/>
</dbReference>
<comment type="miscellaneous">
    <text evidence="7">The a and c carboxylates of cobyrinate are activated for nucleophilic attack via formation of a phosphorylated intermediate by ATP. CbiA catalyzes first the amidation of the c-carboxylate, and then that of the a-carboxylate.</text>
</comment>
<dbReference type="NCBIfam" id="TIGR00379">
    <property type="entry name" value="cobB"/>
    <property type="match status" value="1"/>
</dbReference>
<protein>
    <recommendedName>
        <fullName evidence="7">Cobyrinate a,c-diamide synthase</fullName>
        <ecNumber evidence="7">6.3.5.11</ecNumber>
    </recommendedName>
    <alternativeName>
        <fullName evidence="7">Cobyrinic acid a,c-diamide synthetase</fullName>
    </alternativeName>
</protein>
<comment type="cofactor">
    <cofactor evidence="1 7">
        <name>Mg(2+)</name>
        <dbReference type="ChEBI" id="CHEBI:18420"/>
    </cofactor>
</comment>
<keyword evidence="4 7" id="KW-0067">ATP-binding</keyword>
<dbReference type="CDD" id="cd05388">
    <property type="entry name" value="CobB_N"/>
    <property type="match status" value="1"/>
</dbReference>
<feature type="domain" description="CobB/CobQ-like glutamine amidotransferase" evidence="9">
    <location>
        <begin position="255"/>
        <end position="451"/>
    </location>
</feature>
<keyword evidence="2 7" id="KW-0436">Ligase</keyword>
<comment type="pathway">
    <text evidence="7">Cofactor biosynthesis; adenosylcobalamin biosynthesis; cob(II)yrinate a,c-diamide from sirohydrochlorin (anaerobic route): step 10/10.</text>
</comment>
<keyword evidence="11" id="KW-1185">Reference proteome</keyword>
<dbReference type="SUPFAM" id="SSF52317">
    <property type="entry name" value="Class I glutamine amidotransferase-like"/>
    <property type="match status" value="1"/>
</dbReference>
<dbReference type="PANTHER" id="PTHR43873:SF1">
    <property type="entry name" value="COBYRINATE A,C-DIAMIDE SYNTHASE"/>
    <property type="match status" value="1"/>
</dbReference>
<dbReference type="InterPro" id="IPR002586">
    <property type="entry name" value="CobQ/CobB/MinD/ParA_Nub-bd_dom"/>
</dbReference>
<evidence type="ECO:0000313" key="10">
    <source>
        <dbReference type="EMBL" id="MDJ1179624.1"/>
    </source>
</evidence>
<dbReference type="RefSeq" id="WP_283762930.1">
    <property type="nucleotide sequence ID" value="NZ_JAQPOK010000089.1"/>
</dbReference>
<evidence type="ECO:0000256" key="1">
    <source>
        <dbReference type="ARBA" id="ARBA00001946"/>
    </source>
</evidence>
<dbReference type="PANTHER" id="PTHR43873">
    <property type="entry name" value="COBYRINATE A,C-DIAMIDE SYNTHASE"/>
    <property type="match status" value="1"/>
</dbReference>
<dbReference type="Gene3D" id="3.40.50.300">
    <property type="entry name" value="P-loop containing nucleotide triphosphate hydrolases"/>
    <property type="match status" value="2"/>
</dbReference>
<dbReference type="InterPro" id="IPR027417">
    <property type="entry name" value="P-loop_NTPase"/>
</dbReference>
<dbReference type="Pfam" id="PF01656">
    <property type="entry name" value="CbiA"/>
    <property type="match status" value="1"/>
</dbReference>